<accession>R4YYM0</accession>
<feature type="region of interest" description="Disordered" evidence="1">
    <location>
        <begin position="158"/>
        <end position="193"/>
    </location>
</feature>
<protein>
    <recommendedName>
        <fullName evidence="3">Phosphodiester glycosidase domain-containing protein</fullName>
    </recommendedName>
</protein>
<comment type="caution">
    <text evidence="4">The sequence shown here is derived from an EMBL/GenBank/DDBJ whole genome shotgun (WGS) entry which is preliminary data.</text>
</comment>
<dbReference type="AlphaFoldDB" id="R4YYM0"/>
<feature type="domain" description="Phosphodiester glycosidase" evidence="3">
    <location>
        <begin position="278"/>
        <end position="416"/>
    </location>
</feature>
<reference evidence="4 5" key="1">
    <citation type="journal article" date="2013" name="ISME J.">
        <title>Metabolic model for the filamentous 'Candidatus Microthrix parvicella' based on genomic and metagenomic analyses.</title>
        <authorList>
            <person name="Jon McIlroy S."/>
            <person name="Kristiansen R."/>
            <person name="Albertsen M."/>
            <person name="Michael Karst S."/>
            <person name="Rossetti S."/>
            <person name="Lund Nielsen J."/>
            <person name="Tandoi V."/>
            <person name="James Seviour R."/>
            <person name="Nielsen P.H."/>
        </authorList>
    </citation>
    <scope>NUCLEOTIDE SEQUENCE [LARGE SCALE GENOMIC DNA]</scope>
    <source>
        <strain evidence="4 5">RN1</strain>
    </source>
</reference>
<evidence type="ECO:0000313" key="4">
    <source>
        <dbReference type="EMBL" id="CCM63478.1"/>
    </source>
</evidence>
<evidence type="ECO:0000256" key="2">
    <source>
        <dbReference type="SAM" id="Phobius"/>
    </source>
</evidence>
<sequence length="467" mass="48860">MATTMTPSPGTPTEAGDKDEHARPDDGTDAPPGAVTGRRSKHRIRRLAWVVVAAGIAVGCAGAAQALGVPAVPAVVVAVALSVGLWAWAGRRRPRPHLLVAVGLAILLLGGLAATSWSCTSYLTEPGSATVTARTSDWMRDHGMSPLVDRLEQRLYPPPKLTDDKVDPNQLPMAAPGRPHSAPALSPPAAPVSTPATVKGLLDAPLRGEGTWSPSTRTVNGRPVTYTTFLRPDPAHMAVVASAVWLNPEVTNVTYVPGTKQGTGWSWNSEIPATERPKAVAAFNAGFKFKDIRGGYMAEGRNPSPLVDGQASLVLNANGNPQLGAWGTDVKMAPGVTSVVQNLDLIVNNSRPVPGLRSGVSRDWGKPKWQLQYTNRSGLGITNDGALIYVAGSNLTTDSLAQALANVGAVRAMELDIHATNPTFNFLAITPGSGGALTGTKLVPGLASAADRYLQPSQRDFFAVSTT</sequence>
<gene>
    <name evidence="4" type="ORF">BN381_230013</name>
</gene>
<organism evidence="4 5">
    <name type="scientific">Candidatus Neomicrothrix parvicella RN1</name>
    <dbReference type="NCBI Taxonomy" id="1229780"/>
    <lineage>
        <taxon>Bacteria</taxon>
        <taxon>Bacillati</taxon>
        <taxon>Actinomycetota</taxon>
        <taxon>Acidimicrobiia</taxon>
        <taxon>Acidimicrobiales</taxon>
        <taxon>Microthrixaceae</taxon>
        <taxon>Candidatus Neomicrothrix</taxon>
    </lineage>
</organism>
<keyword evidence="2" id="KW-0812">Transmembrane</keyword>
<feature type="region of interest" description="Disordered" evidence="1">
    <location>
        <begin position="1"/>
        <end position="39"/>
    </location>
</feature>
<proteinExistence type="predicted"/>
<dbReference type="eggNOG" id="ENOG502ZCHD">
    <property type="taxonomic scope" value="Bacteria"/>
</dbReference>
<feature type="compositionally biased region" description="Basic and acidic residues" evidence="1">
    <location>
        <begin position="15"/>
        <end position="26"/>
    </location>
</feature>
<feature type="transmembrane region" description="Helical" evidence="2">
    <location>
        <begin position="47"/>
        <end position="65"/>
    </location>
</feature>
<feature type="transmembrane region" description="Helical" evidence="2">
    <location>
        <begin position="71"/>
        <end position="89"/>
    </location>
</feature>
<dbReference type="Pfam" id="PF09992">
    <property type="entry name" value="NAGPA"/>
    <property type="match status" value="1"/>
</dbReference>
<name>R4YYM0_9ACTN</name>
<keyword evidence="2" id="KW-0472">Membrane</keyword>
<feature type="transmembrane region" description="Helical" evidence="2">
    <location>
        <begin position="98"/>
        <end position="117"/>
    </location>
</feature>
<dbReference type="RefSeq" id="WP_012226101.1">
    <property type="nucleotide sequence ID" value="NZ_HG422565.1"/>
</dbReference>
<evidence type="ECO:0000259" key="3">
    <source>
        <dbReference type="Pfam" id="PF09992"/>
    </source>
</evidence>
<evidence type="ECO:0000256" key="1">
    <source>
        <dbReference type="SAM" id="MobiDB-lite"/>
    </source>
</evidence>
<dbReference type="STRING" id="1229780.BN381_230013"/>
<dbReference type="HOGENOM" id="CLU_584867_0_0_11"/>
<dbReference type="Proteomes" id="UP000018291">
    <property type="component" value="Unassembled WGS sequence"/>
</dbReference>
<keyword evidence="5" id="KW-1185">Reference proteome</keyword>
<dbReference type="InterPro" id="IPR018711">
    <property type="entry name" value="NAGPA"/>
</dbReference>
<dbReference type="OrthoDB" id="141240at2"/>
<dbReference type="EMBL" id="CANL01000016">
    <property type="protein sequence ID" value="CCM63478.1"/>
    <property type="molecule type" value="Genomic_DNA"/>
</dbReference>
<evidence type="ECO:0000313" key="5">
    <source>
        <dbReference type="Proteomes" id="UP000018291"/>
    </source>
</evidence>
<keyword evidence="2" id="KW-1133">Transmembrane helix</keyword>